<evidence type="ECO:0000259" key="1">
    <source>
        <dbReference type="Pfam" id="PF13191"/>
    </source>
</evidence>
<proteinExistence type="predicted"/>
<dbReference type="Pfam" id="PF13191">
    <property type="entry name" value="AAA_16"/>
    <property type="match status" value="1"/>
</dbReference>
<comment type="caution">
    <text evidence="2">The sequence shown here is derived from an EMBL/GenBank/DDBJ whole genome shotgun (WGS) entry which is preliminary data.</text>
</comment>
<dbReference type="InterPro" id="IPR041664">
    <property type="entry name" value="AAA_16"/>
</dbReference>
<dbReference type="RefSeq" id="WP_307202647.1">
    <property type="nucleotide sequence ID" value="NZ_JAUTAN010000001.1"/>
</dbReference>
<sequence>MTANPFKPTAGADPPVLVGRGDLLDELADTFVDGPGSPGRITIFTGVRGVGKTVMLNETEDMALRHGWLALTETATDGLAQRLDVRVARILEERVPRPRRRITGATLPGLVGVTTQLTPEIEDDLRQRVTALLDDLERHGTGLLITIDEVHRGASADLRAVAALTQHLIREGREFALAMAGLPSAVAGLLSDDVLTFLRRASRHALGGVAIEEVEAAISSTMAEAGRTLEPEAARLAAAGTSGYPFLIQLVGHQLWRASRGATVATVAHAKQAVEAARRRMGSLVHETALADLSDVDKTFLVAMSHDRGPSRMGEIARRMRVQPQYANTYKQRLIEAGVIVSAGHGKVDYALPYLREYLREHAASLGLAPGASGLHLP</sequence>
<gene>
    <name evidence="2" type="ORF">QE405_003225</name>
</gene>
<evidence type="ECO:0000313" key="3">
    <source>
        <dbReference type="Proteomes" id="UP001239215"/>
    </source>
</evidence>
<accession>A0AAJ1U7P3</accession>
<dbReference type="AlphaFoldDB" id="A0AAJ1U7P3"/>
<dbReference type="Proteomes" id="UP001239215">
    <property type="component" value="Unassembled WGS sequence"/>
</dbReference>
<name>A0AAJ1U7P3_9ACTN</name>
<organism evidence="2 3">
    <name type="scientific">Nocardioides zeae</name>
    <dbReference type="NCBI Taxonomy" id="1457234"/>
    <lineage>
        <taxon>Bacteria</taxon>
        <taxon>Bacillati</taxon>
        <taxon>Actinomycetota</taxon>
        <taxon>Actinomycetes</taxon>
        <taxon>Propionibacteriales</taxon>
        <taxon>Nocardioidaceae</taxon>
        <taxon>Nocardioides</taxon>
    </lineage>
</organism>
<protein>
    <recommendedName>
        <fullName evidence="1">Orc1-like AAA ATPase domain-containing protein</fullName>
    </recommendedName>
</protein>
<dbReference type="SUPFAM" id="SSF52540">
    <property type="entry name" value="P-loop containing nucleoside triphosphate hydrolases"/>
    <property type="match status" value="1"/>
</dbReference>
<evidence type="ECO:0000313" key="2">
    <source>
        <dbReference type="EMBL" id="MDQ1105941.1"/>
    </source>
</evidence>
<dbReference type="Gene3D" id="3.40.50.300">
    <property type="entry name" value="P-loop containing nucleotide triphosphate hydrolases"/>
    <property type="match status" value="1"/>
</dbReference>
<dbReference type="EMBL" id="JAUTAN010000001">
    <property type="protein sequence ID" value="MDQ1105941.1"/>
    <property type="molecule type" value="Genomic_DNA"/>
</dbReference>
<feature type="domain" description="Orc1-like AAA ATPase" evidence="1">
    <location>
        <begin position="17"/>
        <end position="168"/>
    </location>
</feature>
<dbReference type="InterPro" id="IPR027417">
    <property type="entry name" value="P-loop_NTPase"/>
</dbReference>
<reference evidence="2" key="1">
    <citation type="submission" date="2023-07" db="EMBL/GenBank/DDBJ databases">
        <title>Functional and genomic diversity of the sorghum phyllosphere microbiome.</title>
        <authorList>
            <person name="Shade A."/>
        </authorList>
    </citation>
    <scope>NUCLEOTIDE SEQUENCE</scope>
    <source>
        <strain evidence="2">SORGH_AS_1067</strain>
    </source>
</reference>